<keyword evidence="9" id="KW-1185">Reference proteome</keyword>
<dbReference type="PANTHER" id="PTHR46155">
    <property type="entry name" value="BIFUNCTIONAL INHIBITOR/LIPID-TRANSFER PROTEIN/SEED STORAGE 2S ALBUMIN SUPERFAMILY PROTEIN"/>
    <property type="match status" value="1"/>
</dbReference>
<evidence type="ECO:0000256" key="6">
    <source>
        <dbReference type="ARBA" id="ARBA00023136"/>
    </source>
</evidence>
<keyword evidence="6" id="KW-0472">Membrane</keyword>
<dbReference type="InterPro" id="IPR003368">
    <property type="entry name" value="POMP_repeat"/>
</dbReference>
<feature type="non-terminal residue" evidence="8">
    <location>
        <position position="600"/>
    </location>
</feature>
<organism evidence="8 9">
    <name type="scientific">Trichomonas vaginalis (strain ATCC PRA-98 / G3)</name>
    <dbReference type="NCBI Taxonomy" id="412133"/>
    <lineage>
        <taxon>Eukaryota</taxon>
        <taxon>Metamonada</taxon>
        <taxon>Parabasalia</taxon>
        <taxon>Trichomonadida</taxon>
        <taxon>Trichomonadidae</taxon>
        <taxon>Trichomonas</taxon>
    </lineage>
</organism>
<protein>
    <recommendedName>
        <fullName evidence="10">Polymorphic outer membrane protein</fullName>
    </recommendedName>
</protein>
<dbReference type="AlphaFoldDB" id="A2GF96"/>
<evidence type="ECO:0000313" key="9">
    <source>
        <dbReference type="Proteomes" id="UP000001542"/>
    </source>
</evidence>
<evidence type="ECO:0000256" key="1">
    <source>
        <dbReference type="ARBA" id="ARBA00004196"/>
    </source>
</evidence>
<evidence type="ECO:0000256" key="7">
    <source>
        <dbReference type="ARBA" id="ARBA00023237"/>
    </source>
</evidence>
<proteinExistence type="predicted"/>
<dbReference type="PANTHER" id="PTHR46155:SF1">
    <property type="entry name" value="BIFUNCTIONAL INHIBITOR_LIPID-TRANSFER PROTEIN_SEED STORAGE 2S ALBUMIN SUPERFAMILY PROTEIN"/>
    <property type="match status" value="1"/>
</dbReference>
<evidence type="ECO:0000256" key="5">
    <source>
        <dbReference type="ARBA" id="ARBA00022729"/>
    </source>
</evidence>
<dbReference type="EMBL" id="DS115507">
    <property type="protein sequence ID" value="EAX84170.1"/>
    <property type="molecule type" value="Genomic_DNA"/>
</dbReference>
<dbReference type="KEGG" id="tva:4741803"/>
<dbReference type="Proteomes" id="UP000001542">
    <property type="component" value="Unassembled WGS sequence"/>
</dbReference>
<gene>
    <name evidence="8" type="ORF">TVAG_581090</name>
</gene>
<evidence type="ECO:0008006" key="10">
    <source>
        <dbReference type="Google" id="ProtNLM"/>
    </source>
</evidence>
<dbReference type="InParanoid" id="A2GF96"/>
<name>A2GF96_TRIV3</name>
<dbReference type="GO" id="GO:0005576">
    <property type="term" value="C:extracellular region"/>
    <property type="evidence" value="ECO:0007669"/>
    <property type="project" value="UniProtKB-SubCell"/>
</dbReference>
<dbReference type="VEuPathDB" id="TrichDB:TVAG_581090"/>
<evidence type="ECO:0000313" key="8">
    <source>
        <dbReference type="EMBL" id="EAX84170.1"/>
    </source>
</evidence>
<reference evidence="8" key="2">
    <citation type="journal article" date="2007" name="Science">
        <title>Draft genome sequence of the sexually transmitted pathogen Trichomonas vaginalis.</title>
        <authorList>
            <person name="Carlton J.M."/>
            <person name="Hirt R.P."/>
            <person name="Silva J.C."/>
            <person name="Delcher A.L."/>
            <person name="Schatz M."/>
            <person name="Zhao Q."/>
            <person name="Wortman J.R."/>
            <person name="Bidwell S.L."/>
            <person name="Alsmark U.C.M."/>
            <person name="Besteiro S."/>
            <person name="Sicheritz-Ponten T."/>
            <person name="Noel C.J."/>
            <person name="Dacks J.B."/>
            <person name="Foster P.G."/>
            <person name="Simillion C."/>
            <person name="Van de Peer Y."/>
            <person name="Miranda-Saavedra D."/>
            <person name="Barton G.J."/>
            <person name="Westrop G.D."/>
            <person name="Mueller S."/>
            <person name="Dessi D."/>
            <person name="Fiori P.L."/>
            <person name="Ren Q."/>
            <person name="Paulsen I."/>
            <person name="Zhang H."/>
            <person name="Bastida-Corcuera F.D."/>
            <person name="Simoes-Barbosa A."/>
            <person name="Brown M.T."/>
            <person name="Hayes R.D."/>
            <person name="Mukherjee M."/>
            <person name="Okumura C.Y."/>
            <person name="Schneider R."/>
            <person name="Smith A.J."/>
            <person name="Vanacova S."/>
            <person name="Villalvazo M."/>
            <person name="Haas B.J."/>
            <person name="Pertea M."/>
            <person name="Feldblyum T.V."/>
            <person name="Utterback T.R."/>
            <person name="Shu C.L."/>
            <person name="Osoegawa K."/>
            <person name="de Jong P.J."/>
            <person name="Hrdy I."/>
            <person name="Horvathova L."/>
            <person name="Zubacova Z."/>
            <person name="Dolezal P."/>
            <person name="Malik S.B."/>
            <person name="Logsdon J.M. Jr."/>
            <person name="Henze K."/>
            <person name="Gupta A."/>
            <person name="Wang C.C."/>
            <person name="Dunne R.L."/>
            <person name="Upcroft J.A."/>
            <person name="Upcroft P."/>
            <person name="White O."/>
            <person name="Salzberg S.L."/>
            <person name="Tang P."/>
            <person name="Chiu C.-H."/>
            <person name="Lee Y.-S."/>
            <person name="Embley T.M."/>
            <person name="Coombs G.H."/>
            <person name="Mottram J.C."/>
            <person name="Tachezy J."/>
            <person name="Fraser-Liggett C.M."/>
            <person name="Johnson P.J."/>
        </authorList>
    </citation>
    <scope>NUCLEOTIDE SEQUENCE [LARGE SCALE GENOMIC DNA]</scope>
    <source>
        <strain evidence="8">G3</strain>
    </source>
</reference>
<dbReference type="RefSeq" id="XP_001297100.1">
    <property type="nucleotide sequence ID" value="XM_001297099.1"/>
</dbReference>
<comment type="subcellular location">
    <subcellularLocation>
        <location evidence="1">Cell envelope</location>
    </subcellularLocation>
    <subcellularLocation>
        <location evidence="2">Cell outer membrane</location>
    </subcellularLocation>
    <subcellularLocation>
        <location evidence="3">Secreted</location>
    </subcellularLocation>
</comment>
<sequence>MLFTCVCLCLRKIQTNPDRTEKENTPSFVDAITDNYTLLDLNLINEELEYSTTTMSSTHRDFAFIRCSVTLYGDTNFISNYAFGQSPSSGLGGAIFLSQSVLVFYGSGSTHNFSMNIASVGGAICSIASSISLECTTFQSNIAYKYGGGIYFQGAFLKDNDYNYLSPSVTLIGYNNVFNSNSACEIGGAIAFSFGLQIYLEKIIFAMNKCCFSGGAVFCSGVDDIKFVYCTFIKNIVNAENTNIMSYPMKLRYEESSTTFSNGGFVRELPSRFKARGGGAICFISDAKKNLGLPTTETTKEQRYLETNGCCFNKDSSTYTAVTFGNGAGHEILLEGYAKWKSYMDRMNGIDKNLIHYGFANQYVSRSLSSIWDGNASDWVIFDYQGAANSSEICYPTSITLNNSDPDLPDETTISYAEISNEGNDAATSSVPDPTSYTYVATPITRLPQATTQSASLYSIATRNIGTDTTFDFNNLFNPGSTGNGSPSTPEHYPGLTAIPNLGFRTLVATPSRTAKETPYETIFSTAHSTPYETIYSTAHSTPVITHFSTVETTPSVSVIAERTVLQTPNSLLSSKAGKTYSSTNTLIVIEISSMTNLSA</sequence>
<evidence type="ECO:0000256" key="3">
    <source>
        <dbReference type="ARBA" id="ARBA00004613"/>
    </source>
</evidence>
<keyword evidence="7" id="KW-0998">Cell outer membrane</keyword>
<evidence type="ECO:0000256" key="4">
    <source>
        <dbReference type="ARBA" id="ARBA00022525"/>
    </source>
</evidence>
<keyword evidence="4" id="KW-0964">Secreted</keyword>
<evidence type="ECO:0000256" key="2">
    <source>
        <dbReference type="ARBA" id="ARBA00004442"/>
    </source>
</evidence>
<reference evidence="8" key="1">
    <citation type="submission" date="2006-10" db="EMBL/GenBank/DDBJ databases">
        <authorList>
            <person name="Amadeo P."/>
            <person name="Zhao Q."/>
            <person name="Wortman J."/>
            <person name="Fraser-Liggett C."/>
            <person name="Carlton J."/>
        </authorList>
    </citation>
    <scope>NUCLEOTIDE SEQUENCE</scope>
    <source>
        <strain evidence="8">G3</strain>
    </source>
</reference>
<dbReference type="Pfam" id="PF02415">
    <property type="entry name" value="Chlam_PMP"/>
    <property type="match status" value="1"/>
</dbReference>
<dbReference type="VEuPathDB" id="TrichDB:TVAGG3_0218510"/>
<keyword evidence="5" id="KW-0732">Signal</keyword>
<accession>A2GF96</accession>